<dbReference type="InterPro" id="IPR003439">
    <property type="entry name" value="ABC_transporter-like_ATP-bd"/>
</dbReference>
<sequence>MKTMIQGKKIVKSFGNGQEKVRVLNDVDIQIEEGQFVAIMGPSGSGKSTLMYGLSGMDTIDSGEVTFDGQVINQMNEVELADLRRRKMGFIFQQPTFLKNLSIIDNIILPSLKEKKGSMDELVKRAENLMRKVGISELKDRKINQVSGGQLQRAGICRALMGQPRVIFGDEPTGALNSKAAQEILTILSKINEEGTTIIVVTHDAKVAAQSERVLFVGDGQLVDELYLGKFTNQELERRMELVAQTVLKTEI</sequence>
<protein>
    <submittedName>
        <fullName evidence="5">ABC transporter ATP-binding protein</fullName>
    </submittedName>
</protein>
<keyword evidence="2" id="KW-0547">Nucleotide-binding</keyword>
<organism evidence="5 6">
    <name type="scientific">Candidatus Enterococcus moelleringii</name>
    <dbReference type="NCBI Taxonomy" id="2815325"/>
    <lineage>
        <taxon>Bacteria</taxon>
        <taxon>Bacillati</taxon>
        <taxon>Bacillota</taxon>
        <taxon>Bacilli</taxon>
        <taxon>Lactobacillales</taxon>
        <taxon>Enterococcaceae</taxon>
        <taxon>Enterococcus</taxon>
    </lineage>
</organism>
<keyword evidence="6" id="KW-1185">Reference proteome</keyword>
<dbReference type="InterPro" id="IPR017911">
    <property type="entry name" value="MacB-like_ATP-bd"/>
</dbReference>
<dbReference type="Proteomes" id="UP000664601">
    <property type="component" value="Unassembled WGS sequence"/>
</dbReference>
<dbReference type="CDD" id="cd03255">
    <property type="entry name" value="ABC_MJ0796_LolCDE_FtsE"/>
    <property type="match status" value="1"/>
</dbReference>
<keyword evidence="1" id="KW-0813">Transport</keyword>
<dbReference type="EMBL" id="JAFREM010000013">
    <property type="protein sequence ID" value="MBO1306139.1"/>
    <property type="molecule type" value="Genomic_DNA"/>
</dbReference>
<dbReference type="PROSITE" id="PS50893">
    <property type="entry name" value="ABC_TRANSPORTER_2"/>
    <property type="match status" value="1"/>
</dbReference>
<dbReference type="GO" id="GO:0005524">
    <property type="term" value="F:ATP binding"/>
    <property type="evidence" value="ECO:0007669"/>
    <property type="project" value="UniProtKB-KW"/>
</dbReference>
<comment type="caution">
    <text evidence="5">The sequence shown here is derived from an EMBL/GenBank/DDBJ whole genome shotgun (WGS) entry which is preliminary data.</text>
</comment>
<dbReference type="Gene3D" id="3.40.50.300">
    <property type="entry name" value="P-loop containing nucleotide triphosphate hydrolases"/>
    <property type="match status" value="1"/>
</dbReference>
<dbReference type="InterPro" id="IPR027417">
    <property type="entry name" value="P-loop_NTPase"/>
</dbReference>
<evidence type="ECO:0000259" key="4">
    <source>
        <dbReference type="PROSITE" id="PS50893"/>
    </source>
</evidence>
<dbReference type="PROSITE" id="PS00211">
    <property type="entry name" value="ABC_TRANSPORTER_1"/>
    <property type="match status" value="1"/>
</dbReference>
<dbReference type="PANTHER" id="PTHR24220:SF692">
    <property type="entry name" value="ABC TRANSPORTER DOMAIN-CONTAINING PROTEIN"/>
    <property type="match status" value="1"/>
</dbReference>
<dbReference type="RefSeq" id="WP_207673071.1">
    <property type="nucleotide sequence ID" value="NZ_JAFREM010000013.1"/>
</dbReference>
<dbReference type="InterPro" id="IPR003593">
    <property type="entry name" value="AAA+_ATPase"/>
</dbReference>
<evidence type="ECO:0000256" key="3">
    <source>
        <dbReference type="ARBA" id="ARBA00022840"/>
    </source>
</evidence>
<evidence type="ECO:0000256" key="1">
    <source>
        <dbReference type="ARBA" id="ARBA00022448"/>
    </source>
</evidence>
<evidence type="ECO:0000313" key="6">
    <source>
        <dbReference type="Proteomes" id="UP000664601"/>
    </source>
</evidence>
<dbReference type="InterPro" id="IPR015854">
    <property type="entry name" value="ABC_transpr_LolD-like"/>
</dbReference>
<dbReference type="Pfam" id="PF00005">
    <property type="entry name" value="ABC_tran"/>
    <property type="match status" value="1"/>
</dbReference>
<reference evidence="5 6" key="1">
    <citation type="submission" date="2021-03" db="EMBL/GenBank/DDBJ databases">
        <title>Enterococcal diversity collection.</title>
        <authorList>
            <person name="Gilmore M.S."/>
            <person name="Schwartzman J."/>
            <person name="Van Tyne D."/>
            <person name="Martin M."/>
            <person name="Earl A.M."/>
            <person name="Manson A.L."/>
            <person name="Straub T."/>
            <person name="Salamzade R."/>
            <person name="Saavedra J."/>
            <person name="Lebreton F."/>
            <person name="Prichula J."/>
            <person name="Schaufler K."/>
            <person name="Gaca A."/>
            <person name="Sgardioli B."/>
            <person name="Wagenaar J."/>
            <person name="Strong T."/>
        </authorList>
    </citation>
    <scope>NUCLEOTIDE SEQUENCE [LARGE SCALE GENOMIC DNA]</scope>
    <source>
        <strain evidence="5 6">669A</strain>
    </source>
</reference>
<evidence type="ECO:0000313" key="5">
    <source>
        <dbReference type="EMBL" id="MBO1306139.1"/>
    </source>
</evidence>
<gene>
    <name evidence="5" type="ORF">JZO70_08200</name>
</gene>
<proteinExistence type="predicted"/>
<dbReference type="SMART" id="SM00382">
    <property type="entry name" value="AAA"/>
    <property type="match status" value="1"/>
</dbReference>
<dbReference type="InterPro" id="IPR017871">
    <property type="entry name" value="ABC_transporter-like_CS"/>
</dbReference>
<keyword evidence="3 5" id="KW-0067">ATP-binding</keyword>
<feature type="domain" description="ABC transporter" evidence="4">
    <location>
        <begin position="5"/>
        <end position="244"/>
    </location>
</feature>
<dbReference type="SUPFAM" id="SSF52540">
    <property type="entry name" value="P-loop containing nucleoside triphosphate hydrolases"/>
    <property type="match status" value="1"/>
</dbReference>
<dbReference type="PANTHER" id="PTHR24220">
    <property type="entry name" value="IMPORT ATP-BINDING PROTEIN"/>
    <property type="match status" value="1"/>
</dbReference>
<name>A0ABS3LCL2_9ENTE</name>
<evidence type="ECO:0000256" key="2">
    <source>
        <dbReference type="ARBA" id="ARBA00022741"/>
    </source>
</evidence>
<accession>A0ABS3LCL2</accession>